<dbReference type="PANTHER" id="PTHR10009">
    <property type="entry name" value="PROTEIN YELLOW-RELATED"/>
    <property type="match status" value="1"/>
</dbReference>
<evidence type="ECO:0000313" key="6">
    <source>
        <dbReference type="EMBL" id="KYN16381.1"/>
    </source>
</evidence>
<dbReference type="Proteomes" id="UP000078492">
    <property type="component" value="Unassembled WGS sequence"/>
</dbReference>
<name>A0A151J2P7_9HYME</name>
<organism evidence="6 7">
    <name type="scientific">Trachymyrmex cornetzi</name>
    <dbReference type="NCBI Taxonomy" id="471704"/>
    <lineage>
        <taxon>Eukaryota</taxon>
        <taxon>Metazoa</taxon>
        <taxon>Ecdysozoa</taxon>
        <taxon>Arthropoda</taxon>
        <taxon>Hexapoda</taxon>
        <taxon>Insecta</taxon>
        <taxon>Pterygota</taxon>
        <taxon>Neoptera</taxon>
        <taxon>Endopterygota</taxon>
        <taxon>Hymenoptera</taxon>
        <taxon>Apocrita</taxon>
        <taxon>Aculeata</taxon>
        <taxon>Formicoidea</taxon>
        <taxon>Formicidae</taxon>
        <taxon>Myrmicinae</taxon>
        <taxon>Trachymyrmex</taxon>
    </lineage>
</organism>
<comment type="subcellular location">
    <subcellularLocation>
        <location evidence="1">Secreted</location>
    </subcellularLocation>
</comment>
<evidence type="ECO:0000256" key="4">
    <source>
        <dbReference type="ARBA" id="ARBA00022729"/>
    </source>
</evidence>
<proteinExistence type="inferred from homology"/>
<dbReference type="AlphaFoldDB" id="A0A151J2P7"/>
<evidence type="ECO:0000256" key="2">
    <source>
        <dbReference type="ARBA" id="ARBA00009127"/>
    </source>
</evidence>
<dbReference type="EMBL" id="KQ980342">
    <property type="protein sequence ID" value="KYN16381.1"/>
    <property type="molecule type" value="Genomic_DNA"/>
</dbReference>
<accession>A0A151J2P7</accession>
<dbReference type="InterPro" id="IPR017996">
    <property type="entry name" value="MRJP/yellow-related"/>
</dbReference>
<evidence type="ECO:0000256" key="1">
    <source>
        <dbReference type="ARBA" id="ARBA00004613"/>
    </source>
</evidence>
<keyword evidence="7" id="KW-1185">Reference proteome</keyword>
<comment type="similarity">
    <text evidence="2">Belongs to the major royal jelly protein family.</text>
</comment>
<dbReference type="PRINTS" id="PR01366">
    <property type="entry name" value="ROYALJELLY"/>
</dbReference>
<evidence type="ECO:0000256" key="3">
    <source>
        <dbReference type="ARBA" id="ARBA00022525"/>
    </source>
</evidence>
<dbReference type="Pfam" id="PF03022">
    <property type="entry name" value="MRJP"/>
    <property type="match status" value="2"/>
</dbReference>
<keyword evidence="3" id="KW-0964">Secreted</keyword>
<evidence type="ECO:0000256" key="5">
    <source>
        <dbReference type="ARBA" id="ARBA00023180"/>
    </source>
</evidence>
<dbReference type="PANTHER" id="PTHR10009:SF7">
    <property type="entry name" value="GH10609P-RELATED"/>
    <property type="match status" value="1"/>
</dbReference>
<gene>
    <name evidence="6" type="ORF">ALC57_11362</name>
</gene>
<dbReference type="GO" id="GO:0005576">
    <property type="term" value="C:extracellular region"/>
    <property type="evidence" value="ECO:0007669"/>
    <property type="project" value="UniProtKB-SubCell"/>
</dbReference>
<dbReference type="STRING" id="471704.A0A151J2P7"/>
<evidence type="ECO:0000313" key="7">
    <source>
        <dbReference type="Proteomes" id="UP000078492"/>
    </source>
</evidence>
<keyword evidence="5" id="KW-0325">Glycoprotein</keyword>
<dbReference type="InterPro" id="IPR011042">
    <property type="entry name" value="6-blade_b-propeller_TolB-like"/>
</dbReference>
<reference evidence="6 7" key="1">
    <citation type="submission" date="2015-09" db="EMBL/GenBank/DDBJ databases">
        <title>Trachymyrmex cornetzi WGS genome.</title>
        <authorList>
            <person name="Nygaard S."/>
            <person name="Hu H."/>
            <person name="Boomsma J."/>
            <person name="Zhang G."/>
        </authorList>
    </citation>
    <scope>NUCLEOTIDE SEQUENCE [LARGE SCALE GENOMIC DNA]</scope>
    <source>
        <strain evidence="6">Tcor2-1</strain>
        <tissue evidence="6">Whole body</tissue>
    </source>
</reference>
<protein>
    <submittedName>
        <fullName evidence="6">Major royal jelly protein 5</fullName>
    </submittedName>
</protein>
<keyword evidence="4" id="KW-0732">Signal</keyword>
<dbReference type="Gene3D" id="2.120.10.30">
    <property type="entry name" value="TolB, C-terminal domain"/>
    <property type="match status" value="2"/>
</dbReference>
<sequence length="329" mass="37309">MAIVSFGIEVNVIHEWKYADFEWRSQEQKKEALISGSYNPLMCLFEDASKADDGRLFVTVTNVYGPGSPATLTTVTNKIGPGGPILRPYPDWSWYNNNWHNSECICNGIVNVYRTNIQCNHIIVLDNGKIGQFDQVCNPKLLIFDLKDDTLVKTIYLPLDLATNETGSGLLITPLIYAPGNCKHFLNKMIVKLYYVPISGKGIYKIKIETLLKCPNKEEANEQSKLVTKLSSQTAVITSTKKSIFYSNYKAMSILGMNICGKSNNIAVEIAQDDEKFQVISSMKVSNYWNKMICMSNRYQHFALHTLNLGVTNFRYFEIKLPEIRKLID</sequence>